<dbReference type="KEGG" id="cprv:CYPRO_0432"/>
<accession>A0A345UGW7</accession>
<sequence>MNIEQLAHAIRAACNVAEDQELYIFGSQAILGEFPDAPEELRKSVEVDVVPVNKPDAVDKIDGALGENSPFHQMHGFYVHGVALETAVLPKGWKERTRVVRDYLDKNNIGYCVEAHDLAASKLIAFREKDTEFVRFLILRQMINPTVLHARIQLTQVDSVVRQRALTWTELIIESLSDDD</sequence>
<feature type="domain" description="DUF6036" evidence="1">
    <location>
        <begin position="10"/>
        <end position="157"/>
    </location>
</feature>
<dbReference type="OrthoDB" id="1524134at2"/>
<dbReference type="Pfam" id="PF19502">
    <property type="entry name" value="DUF6036"/>
    <property type="match status" value="1"/>
</dbReference>
<dbReference type="RefSeq" id="WP_114983058.1">
    <property type="nucleotide sequence ID" value="NZ_CP027806.1"/>
</dbReference>
<reference evidence="2 3" key="1">
    <citation type="submission" date="2018-03" db="EMBL/GenBank/DDBJ databases">
        <title>Phenotypic and genomic properties of Cyclonatronum proteinivorum gen. nov., sp. nov., a haloalkaliphilic bacteroidete from soda lakes possessing Na+-translocating rhodopsin.</title>
        <authorList>
            <person name="Toshchakov S.V."/>
            <person name="Korzhenkov A."/>
            <person name="Samarov N.I."/>
            <person name="Kublanov I.V."/>
            <person name="Muntyan M.S."/>
            <person name="Sorokin D.Y."/>
        </authorList>
    </citation>
    <scope>NUCLEOTIDE SEQUENCE [LARGE SCALE GENOMIC DNA]</scope>
    <source>
        <strain evidence="2 3">Omega</strain>
    </source>
</reference>
<dbReference type="Proteomes" id="UP000254808">
    <property type="component" value="Chromosome"/>
</dbReference>
<dbReference type="AlphaFoldDB" id="A0A345UGW7"/>
<protein>
    <recommendedName>
        <fullName evidence="1">DUF6036 domain-containing protein</fullName>
    </recommendedName>
</protein>
<dbReference type="InterPro" id="IPR045792">
    <property type="entry name" value="DUF6036"/>
</dbReference>
<dbReference type="EMBL" id="CP027806">
    <property type="protein sequence ID" value="AXI99718.1"/>
    <property type="molecule type" value="Genomic_DNA"/>
</dbReference>
<evidence type="ECO:0000259" key="1">
    <source>
        <dbReference type="Pfam" id="PF19502"/>
    </source>
</evidence>
<gene>
    <name evidence="2" type="ORF">CYPRO_0432</name>
</gene>
<organism evidence="2 3">
    <name type="scientific">Cyclonatronum proteinivorum</name>
    <dbReference type="NCBI Taxonomy" id="1457365"/>
    <lineage>
        <taxon>Bacteria</taxon>
        <taxon>Pseudomonadati</taxon>
        <taxon>Balneolota</taxon>
        <taxon>Balneolia</taxon>
        <taxon>Balneolales</taxon>
        <taxon>Cyclonatronaceae</taxon>
        <taxon>Cyclonatronum</taxon>
    </lineage>
</organism>
<evidence type="ECO:0000313" key="2">
    <source>
        <dbReference type="EMBL" id="AXI99718.1"/>
    </source>
</evidence>
<keyword evidence="3" id="KW-1185">Reference proteome</keyword>
<name>A0A345UGW7_9BACT</name>
<proteinExistence type="predicted"/>
<evidence type="ECO:0000313" key="3">
    <source>
        <dbReference type="Proteomes" id="UP000254808"/>
    </source>
</evidence>